<dbReference type="Proteomes" id="UP001627154">
    <property type="component" value="Unassembled WGS sequence"/>
</dbReference>
<dbReference type="InterPro" id="IPR040092">
    <property type="entry name" value="TBRG1"/>
</dbReference>
<dbReference type="Pfam" id="PF05964">
    <property type="entry name" value="FYRN"/>
    <property type="match status" value="1"/>
</dbReference>
<dbReference type="PROSITE" id="PS51543">
    <property type="entry name" value="FYRC"/>
    <property type="match status" value="1"/>
</dbReference>
<evidence type="ECO:0008006" key="6">
    <source>
        <dbReference type="Google" id="ProtNLM"/>
    </source>
</evidence>
<name>A0ABD2WNI8_9HYME</name>
<accession>A0ABD2WNI8</accession>
<dbReference type="PROSITE" id="PS51542">
    <property type="entry name" value="FYRN"/>
    <property type="match status" value="1"/>
</dbReference>
<evidence type="ECO:0000256" key="3">
    <source>
        <dbReference type="SAM" id="MobiDB-lite"/>
    </source>
</evidence>
<protein>
    <recommendedName>
        <fullName evidence="6">Transforming growth factor beta regulator 1</fullName>
    </recommendedName>
</protein>
<dbReference type="SMART" id="SM00542">
    <property type="entry name" value="FYRC"/>
    <property type="match status" value="1"/>
</dbReference>
<sequence>MSNAYGTTNYSGTYRNKDYQENLLYKKKLKRLKKWIKNLVFENSALCDQVADMQNSLAVSKEERLMLVKKLNLFQGEIEPPTLTTKTQIGNSNSPVPPIEIGTPKKTVKKRTPTEVSVEAKQKPKKNSKTARKVVQLIPLDVHGRPIFPISLGDLTVFSLGDVVADKPAYHTEDLIFPIGYCSTRAYASLKDARVKSLYTCKILDGGFKPRFEIVSDSDLDQPLVGSTPDECHWRLLSAISPSLSSITPKGADFFGISHPTIQNLIQSSPGTRKLANYKQQKFAIKKSLSDRDTSPATEEENDPSLDFTALHRHYSLTSVYPAIKQEIPNDIIHFQGLLS</sequence>
<dbReference type="InterPro" id="IPR003888">
    <property type="entry name" value="FYrich_N"/>
</dbReference>
<dbReference type="AlphaFoldDB" id="A0ABD2WNI8"/>
<feature type="compositionally biased region" description="Polar residues" evidence="3">
    <location>
        <begin position="83"/>
        <end position="94"/>
    </location>
</feature>
<feature type="region of interest" description="Disordered" evidence="3">
    <location>
        <begin position="83"/>
        <end position="128"/>
    </location>
</feature>
<gene>
    <name evidence="4" type="ORF">TKK_011451</name>
</gene>
<dbReference type="PANTHER" id="PTHR22715">
    <property type="entry name" value="TRANSFORMING GROWTH FACTOR BETA REGULATED GENE 1"/>
    <property type="match status" value="1"/>
</dbReference>
<comment type="caution">
    <text evidence="4">The sequence shown here is derived from an EMBL/GenBank/DDBJ whole genome shotgun (WGS) entry which is preliminary data.</text>
</comment>
<evidence type="ECO:0000313" key="5">
    <source>
        <dbReference type="Proteomes" id="UP001627154"/>
    </source>
</evidence>
<proteinExistence type="predicted"/>
<keyword evidence="5" id="KW-1185">Reference proteome</keyword>
<organism evidence="4 5">
    <name type="scientific">Trichogramma kaykai</name>
    <dbReference type="NCBI Taxonomy" id="54128"/>
    <lineage>
        <taxon>Eukaryota</taxon>
        <taxon>Metazoa</taxon>
        <taxon>Ecdysozoa</taxon>
        <taxon>Arthropoda</taxon>
        <taxon>Hexapoda</taxon>
        <taxon>Insecta</taxon>
        <taxon>Pterygota</taxon>
        <taxon>Neoptera</taxon>
        <taxon>Endopterygota</taxon>
        <taxon>Hymenoptera</taxon>
        <taxon>Apocrita</taxon>
        <taxon>Proctotrupomorpha</taxon>
        <taxon>Chalcidoidea</taxon>
        <taxon>Trichogrammatidae</taxon>
        <taxon>Trichogramma</taxon>
    </lineage>
</organism>
<evidence type="ECO:0000256" key="2">
    <source>
        <dbReference type="ARBA" id="ARBA00023242"/>
    </source>
</evidence>
<dbReference type="GO" id="GO:0005634">
    <property type="term" value="C:nucleus"/>
    <property type="evidence" value="ECO:0007669"/>
    <property type="project" value="UniProtKB-SubCell"/>
</dbReference>
<dbReference type="Pfam" id="PF05965">
    <property type="entry name" value="FYRC"/>
    <property type="match status" value="1"/>
</dbReference>
<dbReference type="SMART" id="SM00541">
    <property type="entry name" value="FYRN"/>
    <property type="match status" value="1"/>
</dbReference>
<dbReference type="EMBL" id="JBJJXI010000092">
    <property type="protein sequence ID" value="KAL3394445.1"/>
    <property type="molecule type" value="Genomic_DNA"/>
</dbReference>
<dbReference type="Gene3D" id="3.30.160.360">
    <property type="match status" value="1"/>
</dbReference>
<evidence type="ECO:0000256" key="1">
    <source>
        <dbReference type="ARBA" id="ARBA00004123"/>
    </source>
</evidence>
<comment type="subcellular location">
    <subcellularLocation>
        <location evidence="1">Nucleus</location>
    </subcellularLocation>
</comment>
<reference evidence="4 5" key="1">
    <citation type="journal article" date="2024" name="bioRxiv">
        <title>A reference genome for Trichogramma kaykai: A tiny desert-dwelling parasitoid wasp with competing sex-ratio distorters.</title>
        <authorList>
            <person name="Culotta J."/>
            <person name="Lindsey A.R."/>
        </authorList>
    </citation>
    <scope>NUCLEOTIDE SEQUENCE [LARGE SCALE GENOMIC DNA]</scope>
    <source>
        <strain evidence="4 5">KSX58</strain>
    </source>
</reference>
<dbReference type="InterPro" id="IPR003889">
    <property type="entry name" value="FYrich_C"/>
</dbReference>
<dbReference type="PANTHER" id="PTHR22715:SF0">
    <property type="entry name" value="TRANSFORMING GROWTH FACTOR BETA REGULATOR 1"/>
    <property type="match status" value="1"/>
</dbReference>
<evidence type="ECO:0000313" key="4">
    <source>
        <dbReference type="EMBL" id="KAL3394445.1"/>
    </source>
</evidence>
<keyword evidence="2" id="KW-0539">Nucleus</keyword>